<keyword evidence="2" id="KW-1185">Reference proteome</keyword>
<organism evidence="1 2">
    <name type="scientific">Parelaphostrongylus tenuis</name>
    <name type="common">Meningeal worm</name>
    <dbReference type="NCBI Taxonomy" id="148309"/>
    <lineage>
        <taxon>Eukaryota</taxon>
        <taxon>Metazoa</taxon>
        <taxon>Ecdysozoa</taxon>
        <taxon>Nematoda</taxon>
        <taxon>Chromadorea</taxon>
        <taxon>Rhabditida</taxon>
        <taxon>Rhabditina</taxon>
        <taxon>Rhabditomorpha</taxon>
        <taxon>Strongyloidea</taxon>
        <taxon>Metastrongylidae</taxon>
        <taxon>Parelaphostrongylus</taxon>
    </lineage>
</organism>
<dbReference type="AlphaFoldDB" id="A0AAD5M697"/>
<comment type="caution">
    <text evidence="1">The sequence shown here is derived from an EMBL/GenBank/DDBJ whole genome shotgun (WGS) entry which is preliminary data.</text>
</comment>
<evidence type="ECO:0000313" key="1">
    <source>
        <dbReference type="EMBL" id="KAJ1352877.1"/>
    </source>
</evidence>
<protein>
    <submittedName>
        <fullName evidence="1">Uncharacterized protein</fullName>
    </submittedName>
</protein>
<proteinExistence type="predicted"/>
<sequence>MGIDGQTDRRLGGCFRYRVVRTRRKAARLGHCASATDYCSRKLITGRSACGDLASQLVNCQMWMTTTWHAPGENRHLRSFLANR</sequence>
<dbReference type="EMBL" id="JAHQIW010001551">
    <property type="protein sequence ID" value="KAJ1352877.1"/>
    <property type="molecule type" value="Genomic_DNA"/>
</dbReference>
<reference evidence="1" key="1">
    <citation type="submission" date="2021-06" db="EMBL/GenBank/DDBJ databases">
        <title>Parelaphostrongylus tenuis whole genome reference sequence.</title>
        <authorList>
            <person name="Garwood T.J."/>
            <person name="Larsen P.A."/>
            <person name="Fountain-Jones N.M."/>
            <person name="Garbe J.R."/>
            <person name="Macchietto M.G."/>
            <person name="Kania S.A."/>
            <person name="Gerhold R.W."/>
            <person name="Richards J.E."/>
            <person name="Wolf T.M."/>
        </authorList>
    </citation>
    <scope>NUCLEOTIDE SEQUENCE</scope>
    <source>
        <strain evidence="1">MNPRO001-30</strain>
        <tissue evidence="1">Meninges</tissue>
    </source>
</reference>
<name>A0AAD5M697_PARTN</name>
<evidence type="ECO:0000313" key="2">
    <source>
        <dbReference type="Proteomes" id="UP001196413"/>
    </source>
</evidence>
<accession>A0AAD5M697</accession>
<dbReference type="Proteomes" id="UP001196413">
    <property type="component" value="Unassembled WGS sequence"/>
</dbReference>
<gene>
    <name evidence="1" type="ORF">KIN20_009366</name>
</gene>